<reference evidence="4 5" key="1">
    <citation type="submission" date="2019-03" db="EMBL/GenBank/DDBJ databases">
        <title>Sequencing 25 genomes of Wallemia mellicola.</title>
        <authorList>
            <person name="Gostincar C."/>
        </authorList>
    </citation>
    <scope>NUCLEOTIDE SEQUENCE [LARGE SCALE GENOMIC DNA]</scope>
    <source>
        <strain evidence="2 4">EXF-1262</strain>
        <strain evidence="3 5">EXF-1274</strain>
    </source>
</reference>
<evidence type="ECO:0000313" key="2">
    <source>
        <dbReference type="EMBL" id="TIC00194.1"/>
    </source>
</evidence>
<dbReference type="EMBL" id="SPRH01000024">
    <property type="protein sequence ID" value="TIC00194.1"/>
    <property type="molecule type" value="Genomic_DNA"/>
</dbReference>
<dbReference type="EMBL" id="SPRW01000026">
    <property type="protein sequence ID" value="TIC64692.1"/>
    <property type="molecule type" value="Genomic_DNA"/>
</dbReference>
<evidence type="ECO:0000313" key="3">
    <source>
        <dbReference type="EMBL" id="TIC64692.1"/>
    </source>
</evidence>
<gene>
    <name evidence="3" type="ORF">E3Q02_02499</name>
    <name evidence="2" type="ORF">E3Q17_02260</name>
</gene>
<protein>
    <submittedName>
        <fullName evidence="2">Uncharacterized protein</fullName>
    </submittedName>
</protein>
<proteinExistence type="predicted"/>
<keyword evidence="1" id="KW-0812">Transmembrane</keyword>
<organism evidence="2 4">
    <name type="scientific">Wallemia mellicola</name>
    <dbReference type="NCBI Taxonomy" id="1708541"/>
    <lineage>
        <taxon>Eukaryota</taxon>
        <taxon>Fungi</taxon>
        <taxon>Dikarya</taxon>
        <taxon>Basidiomycota</taxon>
        <taxon>Wallemiomycotina</taxon>
        <taxon>Wallemiomycetes</taxon>
        <taxon>Wallemiales</taxon>
        <taxon>Wallemiaceae</taxon>
        <taxon>Wallemia</taxon>
    </lineage>
</organism>
<evidence type="ECO:0000313" key="4">
    <source>
        <dbReference type="Proteomes" id="UP000307169"/>
    </source>
</evidence>
<keyword evidence="1" id="KW-0472">Membrane</keyword>
<dbReference type="AlphaFoldDB" id="A0A4T0TIP4"/>
<evidence type="ECO:0000256" key="1">
    <source>
        <dbReference type="SAM" id="Phobius"/>
    </source>
</evidence>
<dbReference type="Proteomes" id="UP000309601">
    <property type="component" value="Unassembled WGS sequence"/>
</dbReference>
<dbReference type="Proteomes" id="UP000307169">
    <property type="component" value="Unassembled WGS sequence"/>
</dbReference>
<name>A0A4T0TIP4_9BASI</name>
<feature type="transmembrane region" description="Helical" evidence="1">
    <location>
        <begin position="99"/>
        <end position="119"/>
    </location>
</feature>
<keyword evidence="1" id="KW-1133">Transmembrane helix</keyword>
<evidence type="ECO:0000313" key="5">
    <source>
        <dbReference type="Proteomes" id="UP000309601"/>
    </source>
</evidence>
<accession>A0A4T0TIP4</accession>
<sequence length="157" mass="18116">MSKNRKYKSSVRFTGIEEDDDLLSITEPSTPNITEQAQQLKKTFSFDTLYKLSRDTKHRDKLQREVLSSVWRPKNQKPRKPKDFERLLVYATRGSARTFVLTFGMRLTLNIILALVSLFKTRKLTGKLLKRALFSAEPLRFGSQFAVYVVALIALSN</sequence>
<comment type="caution">
    <text evidence="2">The sequence shown here is derived from an EMBL/GenBank/DDBJ whole genome shotgun (WGS) entry which is preliminary data.</text>
</comment>
<feature type="transmembrane region" description="Helical" evidence="1">
    <location>
        <begin position="139"/>
        <end position="156"/>
    </location>
</feature>